<dbReference type="InterPro" id="IPR046778">
    <property type="entry name" value="UPF0758_N"/>
</dbReference>
<dbReference type="CDD" id="cd08071">
    <property type="entry name" value="MPN_DUF2466"/>
    <property type="match status" value="1"/>
</dbReference>
<dbReference type="Proteomes" id="UP001232493">
    <property type="component" value="Chromosome"/>
</dbReference>
<evidence type="ECO:0000313" key="9">
    <source>
        <dbReference type="Proteomes" id="UP001232493"/>
    </source>
</evidence>
<dbReference type="Pfam" id="PF04002">
    <property type="entry name" value="RadC"/>
    <property type="match status" value="1"/>
</dbReference>
<keyword evidence="2" id="KW-0479">Metal-binding</keyword>
<dbReference type="Gene3D" id="3.40.140.10">
    <property type="entry name" value="Cytidine Deaminase, domain 2"/>
    <property type="match status" value="1"/>
</dbReference>
<keyword evidence="5" id="KW-0482">Metalloprotease</keyword>
<keyword evidence="3" id="KW-0378">Hydrolase</keyword>
<dbReference type="InterPro" id="IPR020891">
    <property type="entry name" value="UPF0758_CS"/>
</dbReference>
<evidence type="ECO:0000256" key="2">
    <source>
        <dbReference type="ARBA" id="ARBA00022723"/>
    </source>
</evidence>
<dbReference type="NCBIfam" id="NF000642">
    <property type="entry name" value="PRK00024.1"/>
    <property type="match status" value="1"/>
</dbReference>
<keyword evidence="4" id="KW-0862">Zinc</keyword>
<evidence type="ECO:0000259" key="7">
    <source>
        <dbReference type="PROSITE" id="PS50249"/>
    </source>
</evidence>
<name>A0ABY8PTN6_9BACT</name>
<dbReference type="InterPro" id="IPR001405">
    <property type="entry name" value="UPF0758"/>
</dbReference>
<evidence type="ECO:0000313" key="8">
    <source>
        <dbReference type="EMBL" id="WGS65989.1"/>
    </source>
</evidence>
<accession>A0ABY8PTN6</accession>
<dbReference type="PANTHER" id="PTHR30471:SF3">
    <property type="entry name" value="UPF0758 PROTEIN YEES-RELATED"/>
    <property type="match status" value="1"/>
</dbReference>
<dbReference type="PANTHER" id="PTHR30471">
    <property type="entry name" value="DNA REPAIR PROTEIN RADC"/>
    <property type="match status" value="1"/>
</dbReference>
<evidence type="ECO:0000256" key="6">
    <source>
        <dbReference type="RuleBase" id="RU003797"/>
    </source>
</evidence>
<dbReference type="PROSITE" id="PS50249">
    <property type="entry name" value="MPN"/>
    <property type="match status" value="1"/>
</dbReference>
<dbReference type="EMBL" id="CP069362">
    <property type="protein sequence ID" value="WGS65989.1"/>
    <property type="molecule type" value="Genomic_DNA"/>
</dbReference>
<evidence type="ECO:0000256" key="1">
    <source>
        <dbReference type="ARBA" id="ARBA00022670"/>
    </source>
</evidence>
<evidence type="ECO:0000256" key="5">
    <source>
        <dbReference type="ARBA" id="ARBA00023049"/>
    </source>
</evidence>
<dbReference type="Pfam" id="PF20582">
    <property type="entry name" value="UPF0758_N"/>
    <property type="match status" value="1"/>
</dbReference>
<gene>
    <name evidence="8" type="primary">radC</name>
    <name evidence="8" type="ORF">JRV97_05420</name>
</gene>
<protein>
    <submittedName>
        <fullName evidence="8">DNA repair protein RadC</fullName>
    </submittedName>
</protein>
<comment type="similarity">
    <text evidence="6">Belongs to the UPF0758 family.</text>
</comment>
<proteinExistence type="inferred from homology"/>
<keyword evidence="9" id="KW-1185">Reference proteome</keyword>
<reference evidence="8 9" key="1">
    <citation type="submission" date="2021-02" db="EMBL/GenBank/DDBJ databases">
        <title>Characterization of Marinitoga sp. nov. str. BP5-C20A.</title>
        <authorList>
            <person name="Erauso G."/>
            <person name="Postec A."/>
        </authorList>
    </citation>
    <scope>NUCLEOTIDE SEQUENCE [LARGE SCALE GENOMIC DNA]</scope>
    <source>
        <strain evidence="8 9">BP5-C20A</strain>
    </source>
</reference>
<evidence type="ECO:0000256" key="4">
    <source>
        <dbReference type="ARBA" id="ARBA00022833"/>
    </source>
</evidence>
<evidence type="ECO:0000256" key="3">
    <source>
        <dbReference type="ARBA" id="ARBA00022801"/>
    </source>
</evidence>
<organism evidence="8 9">
    <name type="scientific">Marinitoga aeolica</name>
    <dbReference type="NCBI Taxonomy" id="2809031"/>
    <lineage>
        <taxon>Bacteria</taxon>
        <taxon>Thermotogati</taxon>
        <taxon>Thermotogota</taxon>
        <taxon>Thermotogae</taxon>
        <taxon>Petrotogales</taxon>
        <taxon>Petrotogaceae</taxon>
        <taxon>Marinitoga</taxon>
    </lineage>
</organism>
<dbReference type="InterPro" id="IPR010994">
    <property type="entry name" value="RuvA_2-like"/>
</dbReference>
<dbReference type="InterPro" id="IPR025657">
    <property type="entry name" value="RadC_JAB"/>
</dbReference>
<keyword evidence="1" id="KW-0645">Protease</keyword>
<dbReference type="SUPFAM" id="SSF47781">
    <property type="entry name" value="RuvA domain 2-like"/>
    <property type="match status" value="1"/>
</dbReference>
<dbReference type="NCBIfam" id="TIGR00608">
    <property type="entry name" value="radc"/>
    <property type="match status" value="1"/>
</dbReference>
<dbReference type="PROSITE" id="PS01302">
    <property type="entry name" value="UPF0758"/>
    <property type="match status" value="1"/>
</dbReference>
<dbReference type="InterPro" id="IPR037518">
    <property type="entry name" value="MPN"/>
</dbReference>
<sequence length="221" mass="24952">MSDLPREKLLKYGPKNLTIDELLAIIIRKGTKEKSVFEISKEISKEYSLKDLFSMDIEQLCEISGVGKVTAITLKAVFELGIRFHKEALKKDNLKLDSPDKVYDLLYDEMVFLDKEMVKCISLNSKLNPISIDTISIGTANHSILHPRDIFKTAIKNNAISILIVHNHPSGDSEPSMLDYEITKKIEKSGDLLGIKLSDHVIIGKSEYYSFKIGRKVIRNG</sequence>
<feature type="domain" description="MPN" evidence="7">
    <location>
        <begin position="95"/>
        <end position="217"/>
    </location>
</feature>
<dbReference type="RefSeq" id="WP_281000930.1">
    <property type="nucleotide sequence ID" value="NZ_CP069362.1"/>
</dbReference>